<organism evidence="1 2">
    <name type="scientific">Rhizopus stolonifer</name>
    <name type="common">Rhizopus nigricans</name>
    <dbReference type="NCBI Taxonomy" id="4846"/>
    <lineage>
        <taxon>Eukaryota</taxon>
        <taxon>Fungi</taxon>
        <taxon>Fungi incertae sedis</taxon>
        <taxon>Mucoromycota</taxon>
        <taxon>Mucoromycotina</taxon>
        <taxon>Mucoromycetes</taxon>
        <taxon>Mucorales</taxon>
        <taxon>Mucorineae</taxon>
        <taxon>Rhizopodaceae</taxon>
        <taxon>Rhizopus</taxon>
    </lineage>
</organism>
<dbReference type="STRING" id="4846.A0A367J6P6"/>
<feature type="non-terminal residue" evidence="1">
    <location>
        <position position="1"/>
    </location>
</feature>
<name>A0A367J6P6_RHIST</name>
<dbReference type="EMBL" id="PJQM01004127">
    <property type="protein sequence ID" value="RCH85608.1"/>
    <property type="molecule type" value="Genomic_DNA"/>
</dbReference>
<sequence length="126" mass="14422">DTAKPRKAEHPKAQLKYNCAGALTIIIDLSKKSANDPQQRQRMLIQKQQQTNQRFDTLKQQLNDIELLLESQRRFGNEDFLDTATEALSDANEMVQACKALDNSDITYPVNKYTLHFNKRGDDSPI</sequence>
<evidence type="ECO:0000313" key="2">
    <source>
        <dbReference type="Proteomes" id="UP000253551"/>
    </source>
</evidence>
<keyword evidence="2" id="KW-1185">Reference proteome</keyword>
<evidence type="ECO:0000313" key="1">
    <source>
        <dbReference type="EMBL" id="RCH85608.1"/>
    </source>
</evidence>
<gene>
    <name evidence="1" type="ORF">CU098_000762</name>
</gene>
<dbReference type="AlphaFoldDB" id="A0A367J6P6"/>
<accession>A0A367J6P6</accession>
<dbReference type="Proteomes" id="UP000253551">
    <property type="component" value="Unassembled WGS sequence"/>
</dbReference>
<dbReference type="OrthoDB" id="2290998at2759"/>
<comment type="caution">
    <text evidence="1">The sequence shown here is derived from an EMBL/GenBank/DDBJ whole genome shotgun (WGS) entry which is preliminary data.</text>
</comment>
<reference evidence="1 2" key="1">
    <citation type="journal article" date="2018" name="G3 (Bethesda)">
        <title>Phylogenetic and Phylogenomic Definition of Rhizopus Species.</title>
        <authorList>
            <person name="Gryganskyi A.P."/>
            <person name="Golan J."/>
            <person name="Dolatabadi S."/>
            <person name="Mondo S."/>
            <person name="Robb S."/>
            <person name="Idnurm A."/>
            <person name="Muszewska A."/>
            <person name="Steczkiewicz K."/>
            <person name="Masonjones S."/>
            <person name="Liao H.L."/>
            <person name="Gajdeczka M.T."/>
            <person name="Anike F."/>
            <person name="Vuek A."/>
            <person name="Anishchenko I.M."/>
            <person name="Voigt K."/>
            <person name="de Hoog G.S."/>
            <person name="Smith M.E."/>
            <person name="Heitman J."/>
            <person name="Vilgalys R."/>
            <person name="Stajich J.E."/>
        </authorList>
    </citation>
    <scope>NUCLEOTIDE SEQUENCE [LARGE SCALE GENOMIC DNA]</scope>
    <source>
        <strain evidence="1 2">LSU 92-RS-03</strain>
    </source>
</reference>
<protein>
    <submittedName>
        <fullName evidence="1">Uncharacterized protein</fullName>
    </submittedName>
</protein>
<proteinExistence type="predicted"/>